<reference evidence="8 9" key="1">
    <citation type="journal article" date="2012" name="Front. Microbiol.">
        <title>Redundancy and modularity in membrane-associated dissimilatory nitrate reduction in Bacillus.</title>
        <authorList>
            <person name="Heylen K."/>
            <person name="Keltjens J."/>
        </authorList>
    </citation>
    <scope>NUCLEOTIDE SEQUENCE [LARGE SCALE GENOMIC DNA]</scope>
    <source>
        <strain evidence="8 9">LMG 9581</strain>
    </source>
</reference>
<dbReference type="AlphaFoldDB" id="K6BW91"/>
<dbReference type="PROSITE" id="PS00610">
    <property type="entry name" value="NA_NEUROTRAN_SYMP_1"/>
    <property type="match status" value="1"/>
</dbReference>
<evidence type="ECO:0000256" key="1">
    <source>
        <dbReference type="ARBA" id="ARBA00004141"/>
    </source>
</evidence>
<keyword evidence="6" id="KW-0769">Symport</keyword>
<evidence type="ECO:0000256" key="4">
    <source>
        <dbReference type="ARBA" id="ARBA00022989"/>
    </source>
</evidence>
<accession>K6BW91</accession>
<dbReference type="EMBL" id="AJLR01000147">
    <property type="protein sequence ID" value="EKN63195.1"/>
    <property type="molecule type" value="Genomic_DNA"/>
</dbReference>
<evidence type="ECO:0000256" key="7">
    <source>
        <dbReference type="SAM" id="Phobius"/>
    </source>
</evidence>
<dbReference type="CDD" id="cd10336">
    <property type="entry name" value="SLC6sbd_Tyt1-Like"/>
    <property type="match status" value="1"/>
</dbReference>
<dbReference type="PANTHER" id="PTHR42948">
    <property type="entry name" value="TRANSPORTER"/>
    <property type="match status" value="1"/>
</dbReference>
<dbReference type="NCBIfam" id="NF037979">
    <property type="entry name" value="Na_transp"/>
    <property type="match status" value="1"/>
</dbReference>
<protein>
    <recommendedName>
        <fullName evidence="6">Transporter</fullName>
    </recommendedName>
</protein>
<keyword evidence="3 6" id="KW-0812">Transmembrane</keyword>
<feature type="transmembrane region" description="Helical" evidence="7">
    <location>
        <begin position="299"/>
        <end position="332"/>
    </location>
</feature>
<dbReference type="PANTHER" id="PTHR42948:SF1">
    <property type="entry name" value="TRANSPORTER"/>
    <property type="match status" value="1"/>
</dbReference>
<feature type="transmembrane region" description="Helical" evidence="7">
    <location>
        <begin position="87"/>
        <end position="113"/>
    </location>
</feature>
<dbReference type="GeneID" id="89468828"/>
<dbReference type="InterPro" id="IPR000175">
    <property type="entry name" value="Na/ntran_symport"/>
</dbReference>
<feature type="transmembrane region" description="Helical" evidence="7">
    <location>
        <begin position="386"/>
        <end position="405"/>
    </location>
</feature>
<comment type="subcellular location">
    <subcellularLocation>
        <location evidence="1">Membrane</location>
        <topology evidence="1">Multi-pass membrane protein</topology>
    </subcellularLocation>
</comment>
<dbReference type="Proteomes" id="UP000006315">
    <property type="component" value="Unassembled WGS sequence"/>
</dbReference>
<evidence type="ECO:0000256" key="2">
    <source>
        <dbReference type="ARBA" id="ARBA00022448"/>
    </source>
</evidence>
<evidence type="ECO:0000313" key="8">
    <source>
        <dbReference type="EMBL" id="EKN63195.1"/>
    </source>
</evidence>
<name>K6BW91_SCHAZ</name>
<evidence type="ECO:0000256" key="6">
    <source>
        <dbReference type="RuleBase" id="RU003732"/>
    </source>
</evidence>
<dbReference type="RefSeq" id="WP_003332818.1">
    <property type="nucleotide sequence ID" value="NZ_AJLR01000147.1"/>
</dbReference>
<feature type="transmembrane region" description="Helical" evidence="7">
    <location>
        <begin position="426"/>
        <end position="450"/>
    </location>
</feature>
<evidence type="ECO:0000313" key="9">
    <source>
        <dbReference type="Proteomes" id="UP000006315"/>
    </source>
</evidence>
<feature type="transmembrane region" description="Helical" evidence="7">
    <location>
        <begin position="344"/>
        <end position="366"/>
    </location>
</feature>
<dbReference type="GO" id="GO:0016020">
    <property type="term" value="C:membrane"/>
    <property type="evidence" value="ECO:0007669"/>
    <property type="project" value="UniProtKB-SubCell"/>
</dbReference>
<feature type="transmembrane region" description="Helical" evidence="7">
    <location>
        <begin position="12"/>
        <end position="30"/>
    </location>
</feature>
<evidence type="ECO:0000256" key="5">
    <source>
        <dbReference type="ARBA" id="ARBA00023136"/>
    </source>
</evidence>
<organism evidence="8 9">
    <name type="scientific">Schinkia azotoformans LMG 9581</name>
    <dbReference type="NCBI Taxonomy" id="1131731"/>
    <lineage>
        <taxon>Bacteria</taxon>
        <taxon>Bacillati</taxon>
        <taxon>Bacillota</taxon>
        <taxon>Bacilli</taxon>
        <taxon>Bacillales</taxon>
        <taxon>Bacillaceae</taxon>
        <taxon>Calidifontibacillus/Schinkia group</taxon>
        <taxon>Schinkia</taxon>
    </lineage>
</organism>
<sequence>MEKPNHEQWSSKIGFILAAAGSAIGLGAIWKFPYMAGTNGGGVFFLIFILFTIFFGAPMLFAEFIIGRRTQKDAITAYKKLSPNTPWHLVGVIGVISSFVLLSFYSVVGGWILSYMVRSLTGDLSGLSNEQYGNLFSQIISNPWEVTITQLIFLIMTIAVVQGGIQNGIEKANKYMMPSLFILFIILVIRSVTLEGGMEGIKFFLMPDMHEITSKTFIMALGQSFFALSVGLSVMVTYGSYLSKTESLPRSVTSIVSLNIFISLLAGLAIFPAVFALGFEPDSGPSLVFIIFPAVFEHIAYGSVFFAIFMILLLFATLTSAFSILEIIVATIAKDDVGKRKKVAWISGILVFLLGIPAALSNGILADFKPLFNKTIFDLSDYFVSNIALPTGCLLIALFVGLKIPKAVLKEELLRSSSASTKLFTVWYWSIRYLVPIGIVIVFLHALGIIQV</sequence>
<gene>
    <name evidence="8" type="ORF">BAZO_18121</name>
</gene>
<feature type="transmembrane region" description="Helical" evidence="7">
    <location>
        <begin position="42"/>
        <end position="66"/>
    </location>
</feature>
<feature type="transmembrane region" description="Helical" evidence="7">
    <location>
        <begin position="255"/>
        <end position="279"/>
    </location>
</feature>
<keyword evidence="5 7" id="KW-0472">Membrane</keyword>
<dbReference type="PROSITE" id="PS50267">
    <property type="entry name" value="NA_NEUROTRAN_SYMP_3"/>
    <property type="match status" value="1"/>
</dbReference>
<dbReference type="PATRIC" id="fig|1131731.3.peg.3696"/>
<keyword evidence="4 7" id="KW-1133">Transmembrane helix</keyword>
<comment type="caution">
    <text evidence="8">The sequence shown here is derived from an EMBL/GenBank/DDBJ whole genome shotgun (WGS) entry which is preliminary data.</text>
</comment>
<dbReference type="SUPFAM" id="SSF161070">
    <property type="entry name" value="SNF-like"/>
    <property type="match status" value="1"/>
</dbReference>
<dbReference type="Pfam" id="PF00209">
    <property type="entry name" value="SNF"/>
    <property type="match status" value="2"/>
</dbReference>
<feature type="transmembrane region" description="Helical" evidence="7">
    <location>
        <begin position="146"/>
        <end position="165"/>
    </location>
</feature>
<feature type="transmembrane region" description="Helical" evidence="7">
    <location>
        <begin position="177"/>
        <end position="197"/>
    </location>
</feature>
<keyword evidence="9" id="KW-1185">Reference proteome</keyword>
<dbReference type="STRING" id="1131731.BAZO_18121"/>
<keyword evidence="2 6" id="KW-0813">Transport</keyword>
<evidence type="ECO:0000256" key="3">
    <source>
        <dbReference type="ARBA" id="ARBA00022692"/>
    </source>
</evidence>
<dbReference type="PRINTS" id="PR00176">
    <property type="entry name" value="NANEUSMPORT"/>
</dbReference>
<dbReference type="InterPro" id="IPR047218">
    <property type="entry name" value="YocR/YhdH-like"/>
</dbReference>
<feature type="transmembrane region" description="Helical" evidence="7">
    <location>
        <begin position="217"/>
        <end position="243"/>
    </location>
</feature>
<dbReference type="InterPro" id="IPR037272">
    <property type="entry name" value="SNS_sf"/>
</dbReference>
<comment type="similarity">
    <text evidence="6">Belongs to the sodium:neurotransmitter symporter (SNF) (TC 2.A.22) family.</text>
</comment>
<dbReference type="GO" id="GO:0015293">
    <property type="term" value="F:symporter activity"/>
    <property type="evidence" value="ECO:0007669"/>
    <property type="project" value="UniProtKB-KW"/>
</dbReference>
<proteinExistence type="inferred from homology"/>